<dbReference type="OrthoDB" id="2096634at2759"/>
<dbReference type="SUPFAM" id="SSF50729">
    <property type="entry name" value="PH domain-like"/>
    <property type="match status" value="1"/>
</dbReference>
<evidence type="ECO:0000313" key="2">
    <source>
        <dbReference type="EMBL" id="TMW58312.1"/>
    </source>
</evidence>
<feature type="domain" description="Bacterial Pleckstrin homology" evidence="1">
    <location>
        <begin position="29"/>
        <end position="125"/>
    </location>
</feature>
<dbReference type="Proteomes" id="UP000794436">
    <property type="component" value="Unassembled WGS sequence"/>
</dbReference>
<gene>
    <name evidence="2" type="ORF">Poli38472_011900</name>
</gene>
<dbReference type="EMBL" id="SPLM01000112">
    <property type="protein sequence ID" value="TMW58312.1"/>
    <property type="molecule type" value="Genomic_DNA"/>
</dbReference>
<evidence type="ECO:0000259" key="1">
    <source>
        <dbReference type="Pfam" id="PF08000"/>
    </source>
</evidence>
<proteinExistence type="predicted"/>
<evidence type="ECO:0000313" key="3">
    <source>
        <dbReference type="Proteomes" id="UP000794436"/>
    </source>
</evidence>
<dbReference type="PANTHER" id="PTHR35796:SF3">
    <property type="entry name" value="BHLH DOMAIN-CONTAINING PROTEIN"/>
    <property type="match status" value="1"/>
</dbReference>
<dbReference type="Pfam" id="PF08000">
    <property type="entry name" value="bPH_1"/>
    <property type="match status" value="1"/>
</dbReference>
<keyword evidence="3" id="KW-1185">Reference proteome</keyword>
<accession>A0A8K1C833</accession>
<dbReference type="InterPro" id="IPR037063">
    <property type="entry name" value="PHb_sf"/>
</dbReference>
<dbReference type="AlphaFoldDB" id="A0A8K1C833"/>
<protein>
    <recommendedName>
        <fullName evidence="1">Bacterial Pleckstrin homology domain-containing protein</fullName>
    </recommendedName>
</protein>
<sequence>MLKGLASDISGKADICLPVRDLSKCLAVDYLVPGETIVFSLQSAKEEFTFTNEAVLFVEGSNATTTRKLVTRYRYKSNVISKVAFESAGRVDRDCEIKFKIGDTSISIDVARAEDATAQLYYKVLELLSRAQLANVRNWDFCKTALKHSAEALRLTEQSGQTLTRQSDEVVAWMQRQYAHYNPECYRDVINNAFEQVQAGRKSVAGHP</sequence>
<dbReference type="PANTHER" id="PTHR35796">
    <property type="entry name" value="HYPOTHETICAL CYTOSOLIC PROTEIN"/>
    <property type="match status" value="1"/>
</dbReference>
<comment type="caution">
    <text evidence="2">The sequence shown here is derived from an EMBL/GenBank/DDBJ whole genome shotgun (WGS) entry which is preliminary data.</text>
</comment>
<dbReference type="Gene3D" id="2.30.29.50">
    <property type="entry name" value="Bacterial Pleckstrin homology domain"/>
    <property type="match status" value="1"/>
</dbReference>
<reference evidence="2" key="1">
    <citation type="submission" date="2019-03" db="EMBL/GenBank/DDBJ databases">
        <title>Long read genome sequence of the mycoparasitic Pythium oligandrum ATCC 38472 isolated from sugarbeet rhizosphere.</title>
        <authorList>
            <person name="Gaulin E."/>
        </authorList>
    </citation>
    <scope>NUCLEOTIDE SEQUENCE</scope>
    <source>
        <strain evidence="2">ATCC 38472_TT</strain>
    </source>
</reference>
<organism evidence="2 3">
    <name type="scientific">Pythium oligandrum</name>
    <name type="common">Mycoparasitic fungus</name>
    <dbReference type="NCBI Taxonomy" id="41045"/>
    <lineage>
        <taxon>Eukaryota</taxon>
        <taxon>Sar</taxon>
        <taxon>Stramenopiles</taxon>
        <taxon>Oomycota</taxon>
        <taxon>Peronosporomycetes</taxon>
        <taxon>Pythiales</taxon>
        <taxon>Pythiaceae</taxon>
        <taxon>Pythium</taxon>
    </lineage>
</organism>
<name>A0A8K1C833_PYTOL</name>
<dbReference type="InterPro" id="IPR012544">
    <property type="entry name" value="PHb"/>
</dbReference>